<reference evidence="4 5" key="1">
    <citation type="submission" date="2016-01" db="EMBL/GenBank/DDBJ databases">
        <title>Investigation of taxonomic status of Bacillus aminovorans.</title>
        <authorList>
            <person name="Verma A."/>
            <person name="Pal Y."/>
            <person name="Krishnamurthi S."/>
        </authorList>
    </citation>
    <scope>NUCLEOTIDE SEQUENCE [LARGE SCALE GENOMIC DNA]</scope>
    <source>
        <strain evidence="4 5">DSM 4337</strain>
    </source>
</reference>
<sequence length="243" mass="27620">MSYNRFASVYDSLMKDAPYDEWTAMLCSEAQAGRLLDIGCGTGELSVRFVQAGFDVTGIDLSDDMLAIAREKADEQKLSIPLYQQDMRELDGIGLFQTAVIFCDSLNYLETEDDVKKTFQSVHNHLEKGGLFLFDVHSTHKINHVFQSQTFADAAEDISFIWNAFPGEASNSVEHELTFFIQTENGLYERFDELHQQRTFPPDLYKKWLNEAGFTIEAVTADFTNDAPTNKSERIFFKAKKSS</sequence>
<dbReference type="Pfam" id="PF13649">
    <property type="entry name" value="Methyltransf_25"/>
    <property type="match status" value="1"/>
</dbReference>
<dbReference type="Gene3D" id="2.20.25.110">
    <property type="entry name" value="S-adenosyl-L-methionine-dependent methyltransferases"/>
    <property type="match status" value="1"/>
</dbReference>
<keyword evidence="1 4" id="KW-0489">Methyltransferase</keyword>
<evidence type="ECO:0000259" key="3">
    <source>
        <dbReference type="Pfam" id="PF13649"/>
    </source>
</evidence>
<comment type="caution">
    <text evidence="4">The sequence shown here is derived from an EMBL/GenBank/DDBJ whole genome shotgun (WGS) entry which is preliminary data.</text>
</comment>
<evidence type="ECO:0000313" key="5">
    <source>
        <dbReference type="Proteomes" id="UP000077271"/>
    </source>
</evidence>
<dbReference type="SUPFAM" id="SSF53335">
    <property type="entry name" value="S-adenosyl-L-methionine-dependent methyltransferases"/>
    <property type="match status" value="1"/>
</dbReference>
<gene>
    <name evidence="4" type="ORF">AWH48_05235</name>
</gene>
<evidence type="ECO:0000256" key="2">
    <source>
        <dbReference type="ARBA" id="ARBA00022679"/>
    </source>
</evidence>
<evidence type="ECO:0000313" key="4">
    <source>
        <dbReference type="EMBL" id="OAH56077.1"/>
    </source>
</evidence>
<dbReference type="PANTHER" id="PTHR43861:SF1">
    <property type="entry name" value="TRANS-ACONITATE 2-METHYLTRANSFERASE"/>
    <property type="match status" value="1"/>
</dbReference>
<dbReference type="PANTHER" id="PTHR43861">
    <property type="entry name" value="TRANS-ACONITATE 2-METHYLTRANSFERASE-RELATED"/>
    <property type="match status" value="1"/>
</dbReference>
<dbReference type="GO" id="GO:0008168">
    <property type="term" value="F:methyltransferase activity"/>
    <property type="evidence" value="ECO:0007669"/>
    <property type="project" value="UniProtKB-KW"/>
</dbReference>
<dbReference type="Gene3D" id="3.40.50.150">
    <property type="entry name" value="Vaccinia Virus protein VP39"/>
    <property type="match status" value="1"/>
</dbReference>
<dbReference type="InterPro" id="IPR029063">
    <property type="entry name" value="SAM-dependent_MTases_sf"/>
</dbReference>
<accession>A0A177KSF3</accession>
<protein>
    <submittedName>
        <fullName evidence="4">Methyltransferase</fullName>
    </submittedName>
</protein>
<dbReference type="RefSeq" id="WP_018393993.1">
    <property type="nucleotide sequence ID" value="NZ_LQWZ01000023.1"/>
</dbReference>
<organism evidence="4 5">
    <name type="scientific">Domibacillus aminovorans</name>
    <dbReference type="NCBI Taxonomy" id="29332"/>
    <lineage>
        <taxon>Bacteria</taxon>
        <taxon>Bacillati</taxon>
        <taxon>Bacillota</taxon>
        <taxon>Bacilli</taxon>
        <taxon>Bacillales</taxon>
        <taxon>Bacillaceae</taxon>
        <taxon>Domibacillus</taxon>
    </lineage>
</organism>
<dbReference type="CDD" id="cd02440">
    <property type="entry name" value="AdoMet_MTases"/>
    <property type="match status" value="1"/>
</dbReference>
<feature type="domain" description="Methyltransferase" evidence="3">
    <location>
        <begin position="36"/>
        <end position="130"/>
    </location>
</feature>
<evidence type="ECO:0000256" key="1">
    <source>
        <dbReference type="ARBA" id="ARBA00022603"/>
    </source>
</evidence>
<proteinExistence type="predicted"/>
<keyword evidence="2 4" id="KW-0808">Transferase</keyword>
<dbReference type="GO" id="GO:0032259">
    <property type="term" value="P:methylation"/>
    <property type="evidence" value="ECO:0007669"/>
    <property type="project" value="UniProtKB-KW"/>
</dbReference>
<dbReference type="InterPro" id="IPR041698">
    <property type="entry name" value="Methyltransf_25"/>
</dbReference>
<dbReference type="EMBL" id="LQWZ01000023">
    <property type="protein sequence ID" value="OAH56077.1"/>
    <property type="molecule type" value="Genomic_DNA"/>
</dbReference>
<dbReference type="OrthoDB" id="9811589at2"/>
<dbReference type="Proteomes" id="UP000077271">
    <property type="component" value="Unassembled WGS sequence"/>
</dbReference>
<name>A0A177KSF3_9BACI</name>
<dbReference type="AlphaFoldDB" id="A0A177KSF3"/>